<dbReference type="OrthoDB" id="9805356at2"/>
<organism evidence="4 5">
    <name type="scientific">Pigmentiphaga aceris</name>
    <dbReference type="NCBI Taxonomy" id="1940612"/>
    <lineage>
        <taxon>Bacteria</taxon>
        <taxon>Pseudomonadati</taxon>
        <taxon>Pseudomonadota</taxon>
        <taxon>Betaproteobacteria</taxon>
        <taxon>Burkholderiales</taxon>
        <taxon>Alcaligenaceae</taxon>
        <taxon>Pigmentiphaga</taxon>
    </lineage>
</organism>
<dbReference type="InterPro" id="IPR013096">
    <property type="entry name" value="Cupin_2"/>
</dbReference>
<evidence type="ECO:0000256" key="2">
    <source>
        <dbReference type="SAM" id="MobiDB-lite"/>
    </source>
</evidence>
<name>A0A5C0AYL5_9BURK</name>
<dbReference type="GO" id="GO:0003677">
    <property type="term" value="F:DNA binding"/>
    <property type="evidence" value="ECO:0007669"/>
    <property type="project" value="UniProtKB-KW"/>
</dbReference>
<gene>
    <name evidence="4" type="ORF">FXN63_17940</name>
</gene>
<dbReference type="Gene3D" id="1.10.260.40">
    <property type="entry name" value="lambda repressor-like DNA-binding domains"/>
    <property type="match status" value="1"/>
</dbReference>
<dbReference type="PROSITE" id="PS50943">
    <property type="entry name" value="HTH_CROC1"/>
    <property type="match status" value="1"/>
</dbReference>
<dbReference type="Pfam" id="PF01381">
    <property type="entry name" value="HTH_3"/>
    <property type="match status" value="1"/>
</dbReference>
<accession>A0A5C0AYL5</accession>
<evidence type="ECO:0000259" key="3">
    <source>
        <dbReference type="PROSITE" id="PS50943"/>
    </source>
</evidence>
<feature type="region of interest" description="Disordered" evidence="2">
    <location>
        <begin position="1"/>
        <end position="30"/>
    </location>
</feature>
<dbReference type="Pfam" id="PF07883">
    <property type="entry name" value="Cupin_2"/>
    <property type="match status" value="1"/>
</dbReference>
<sequence length="210" mass="23277">MTHPSRALQHADGIPAKFGTPQTASDNRADLGRNLKRIRARLDMTLEDASQCTGVARSTFSKIENGQMSPTYDVLQKITAGMKIDIAELFDATRADAPLGRRSITRRGEGKDHATGTYRYEMLATDLSHKRMLPLRAIICARSLDDFDGWVRHDGEEFVSVLSGQVEVHTEFYSPAVLEAGDSMYFDSRMGHALLSLSKEDAEVIWVCVG</sequence>
<feature type="domain" description="HTH cro/C1-type" evidence="3">
    <location>
        <begin position="35"/>
        <end position="89"/>
    </location>
</feature>
<dbReference type="AlphaFoldDB" id="A0A5C0AYL5"/>
<dbReference type="GO" id="GO:0003700">
    <property type="term" value="F:DNA-binding transcription factor activity"/>
    <property type="evidence" value="ECO:0007669"/>
    <property type="project" value="TreeGrafter"/>
</dbReference>
<dbReference type="CDD" id="cd02209">
    <property type="entry name" value="cupin_XRE_C"/>
    <property type="match status" value="1"/>
</dbReference>
<evidence type="ECO:0000313" key="4">
    <source>
        <dbReference type="EMBL" id="QEI07509.1"/>
    </source>
</evidence>
<keyword evidence="5" id="KW-1185">Reference proteome</keyword>
<dbReference type="RefSeq" id="WP_148816556.1">
    <property type="nucleotide sequence ID" value="NZ_CP043046.1"/>
</dbReference>
<keyword evidence="1" id="KW-0238">DNA-binding</keyword>
<dbReference type="KEGG" id="pacr:FXN63_17940"/>
<protein>
    <submittedName>
        <fullName evidence="4">Helix-turn-helix domain-containing protein</fullName>
    </submittedName>
</protein>
<evidence type="ECO:0000313" key="5">
    <source>
        <dbReference type="Proteomes" id="UP000325161"/>
    </source>
</evidence>
<dbReference type="CDD" id="cd00093">
    <property type="entry name" value="HTH_XRE"/>
    <property type="match status" value="1"/>
</dbReference>
<dbReference type="Gene3D" id="2.60.120.10">
    <property type="entry name" value="Jelly Rolls"/>
    <property type="match status" value="1"/>
</dbReference>
<dbReference type="PANTHER" id="PTHR46797">
    <property type="entry name" value="HTH-TYPE TRANSCRIPTIONAL REGULATOR"/>
    <property type="match status" value="1"/>
</dbReference>
<proteinExistence type="predicted"/>
<dbReference type="InterPro" id="IPR010982">
    <property type="entry name" value="Lambda_DNA-bd_dom_sf"/>
</dbReference>
<dbReference type="SUPFAM" id="SSF47413">
    <property type="entry name" value="lambda repressor-like DNA-binding domains"/>
    <property type="match status" value="1"/>
</dbReference>
<dbReference type="Proteomes" id="UP000325161">
    <property type="component" value="Chromosome"/>
</dbReference>
<reference evidence="4 5" key="1">
    <citation type="submission" date="2019-08" db="EMBL/GenBank/DDBJ databases">
        <title>Amphibian skin-associated Pigmentiphaga: genome sequence and occurrence across geography and hosts.</title>
        <authorList>
            <person name="Bletz M.C."/>
            <person name="Bunk B."/>
            <person name="Sproeer C."/>
            <person name="Biwer P."/>
            <person name="Reiter S."/>
            <person name="Rabemananjara F.C.E."/>
            <person name="Schulz S."/>
            <person name="Overmann J."/>
            <person name="Vences M."/>
        </authorList>
    </citation>
    <scope>NUCLEOTIDE SEQUENCE [LARGE SCALE GENOMIC DNA]</scope>
    <source>
        <strain evidence="4 5">Mada1488</strain>
    </source>
</reference>
<dbReference type="InterPro" id="IPR014710">
    <property type="entry name" value="RmlC-like_jellyroll"/>
</dbReference>
<dbReference type="SUPFAM" id="SSF51182">
    <property type="entry name" value="RmlC-like cupins"/>
    <property type="match status" value="1"/>
</dbReference>
<dbReference type="InterPro" id="IPR050807">
    <property type="entry name" value="TransReg_Diox_bact_type"/>
</dbReference>
<dbReference type="PANTHER" id="PTHR46797:SF20">
    <property type="entry name" value="BLR4304 PROTEIN"/>
    <property type="match status" value="1"/>
</dbReference>
<dbReference type="GO" id="GO:0005829">
    <property type="term" value="C:cytosol"/>
    <property type="evidence" value="ECO:0007669"/>
    <property type="project" value="TreeGrafter"/>
</dbReference>
<dbReference type="InterPro" id="IPR001387">
    <property type="entry name" value="Cro/C1-type_HTH"/>
</dbReference>
<dbReference type="EMBL" id="CP043046">
    <property type="protein sequence ID" value="QEI07509.1"/>
    <property type="molecule type" value="Genomic_DNA"/>
</dbReference>
<dbReference type="SMART" id="SM00530">
    <property type="entry name" value="HTH_XRE"/>
    <property type="match status" value="1"/>
</dbReference>
<dbReference type="InterPro" id="IPR011051">
    <property type="entry name" value="RmlC_Cupin_sf"/>
</dbReference>
<evidence type="ECO:0000256" key="1">
    <source>
        <dbReference type="ARBA" id="ARBA00023125"/>
    </source>
</evidence>